<dbReference type="Bgee" id="WBGene00013659">
    <property type="expression patterns" value="Expressed in germ line (C elegans) and 4 other cell types or tissues"/>
</dbReference>
<keyword evidence="3" id="KW-1185">Reference proteome</keyword>
<dbReference type="EMBL" id="BX284604">
    <property type="protein sequence ID" value="CAB54366.1"/>
    <property type="molecule type" value="Genomic_DNA"/>
</dbReference>
<dbReference type="GeneID" id="190897"/>
<dbReference type="RefSeq" id="NP_502909.1">
    <property type="nucleotide sequence ID" value="NM_070508.1"/>
</dbReference>
<dbReference type="PIR" id="T26394">
    <property type="entry name" value="T26394"/>
</dbReference>
<feature type="compositionally biased region" description="Basic and acidic residues" evidence="1">
    <location>
        <begin position="191"/>
        <end position="210"/>
    </location>
</feature>
<dbReference type="SMR" id="Q9NAM1"/>
<feature type="region of interest" description="Disordered" evidence="1">
    <location>
        <begin position="188"/>
        <end position="210"/>
    </location>
</feature>
<dbReference type="PaxDb" id="6239-Y105C5B.20"/>
<protein>
    <submittedName>
        <fullName evidence="2">DUF1905 domain-containing protein</fullName>
    </submittedName>
</protein>
<proteinExistence type="predicted"/>
<dbReference type="PANTHER" id="PTHR21449:SF4">
    <property type="entry name" value="CONSERVED PLASMA MEMBRANE PROTEIN-RELATED"/>
    <property type="match status" value="1"/>
</dbReference>
<name>Q9NAM1_CAEEL</name>
<evidence type="ECO:0000313" key="3">
    <source>
        <dbReference type="Proteomes" id="UP000001940"/>
    </source>
</evidence>
<dbReference type="AGR" id="WB:WBGene00013659"/>
<reference evidence="2 3" key="1">
    <citation type="journal article" date="1998" name="Science">
        <title>Genome sequence of the nematode C. elegans: a platform for investigating biology.</title>
        <authorList>
            <consortium name="The C. elegans sequencing consortium"/>
            <person name="Sulson J.E."/>
            <person name="Waterston R."/>
        </authorList>
    </citation>
    <scope>NUCLEOTIDE SEQUENCE [LARGE SCALE GENOMIC DNA]</scope>
    <source>
        <strain evidence="2 3">Bristol N2</strain>
    </source>
</reference>
<dbReference type="AlphaFoldDB" id="Q9NAM1"/>
<evidence type="ECO:0000313" key="2">
    <source>
        <dbReference type="EMBL" id="CAB54366.1"/>
    </source>
</evidence>
<sequence length="222" mass="25662">MDILVREVDVSEYVSIVVNRDSFNTIEYFICAPFSGQRLRGTARPGQTVVFRQQNLTNVVEKLGKNSFRCIVKADELPKSFQKSQEFVVARGRFQQFLKVAEGSRLSKLEPMSDTEMASNAIKDVREMAEQDLIGSRKTPFYEMFTRFAQQKVTSSDQEDTIENLHTRNNYEDIFDVLKSNLNKNEQLNDIDGRNNQKSDKMTEVDQTDKMHLTELEVKQKV</sequence>
<dbReference type="KEGG" id="cel:CELE_Y105C5B.20"/>
<dbReference type="CTD" id="190897"/>
<dbReference type="WormBase" id="Y105C5B.20">
    <property type="protein sequence ID" value="CE24070"/>
    <property type="gene ID" value="WBGene00013659"/>
</dbReference>
<dbReference type="HOGENOM" id="CLU_1246351_0_0_1"/>
<dbReference type="PANTHER" id="PTHR21449">
    <property type="entry name" value="PROTEIN CBG05271-RELATED"/>
    <property type="match status" value="1"/>
</dbReference>
<evidence type="ECO:0000256" key="1">
    <source>
        <dbReference type="SAM" id="MobiDB-lite"/>
    </source>
</evidence>
<dbReference type="InParanoid" id="Q9NAM1"/>
<dbReference type="eggNOG" id="ENOG502TJVZ">
    <property type="taxonomic scope" value="Eukaryota"/>
</dbReference>
<dbReference type="UCSC" id="Y105C5B.20">
    <property type="organism name" value="c. elegans"/>
</dbReference>
<accession>Q9NAM1</accession>
<organism evidence="2 3">
    <name type="scientific">Caenorhabditis elegans</name>
    <dbReference type="NCBI Taxonomy" id="6239"/>
    <lineage>
        <taxon>Eukaryota</taxon>
        <taxon>Metazoa</taxon>
        <taxon>Ecdysozoa</taxon>
        <taxon>Nematoda</taxon>
        <taxon>Chromadorea</taxon>
        <taxon>Rhabditida</taxon>
        <taxon>Rhabditina</taxon>
        <taxon>Rhabditomorpha</taxon>
        <taxon>Rhabditoidea</taxon>
        <taxon>Rhabditidae</taxon>
        <taxon>Peloderinae</taxon>
        <taxon>Caenorhabditis</taxon>
    </lineage>
</organism>
<dbReference type="PhylomeDB" id="Q9NAM1"/>
<dbReference type="OrthoDB" id="5872607at2759"/>
<gene>
    <name evidence="2" type="ORF">CELE_Y105C5B.20</name>
    <name evidence="2 4" type="ORF">Y105C5B.20</name>
</gene>
<evidence type="ECO:0000313" key="4">
    <source>
        <dbReference type="WormBase" id="Y105C5B.20"/>
    </source>
</evidence>
<dbReference type="Proteomes" id="UP000001940">
    <property type="component" value="Chromosome IV"/>
</dbReference>